<name>A0ABS7EMX8_9FLAO</name>
<evidence type="ECO:0000259" key="1">
    <source>
        <dbReference type="Pfam" id="PF22522"/>
    </source>
</evidence>
<proteinExistence type="predicted"/>
<keyword evidence="3" id="KW-1185">Reference proteome</keyword>
<dbReference type="Proteomes" id="UP001196136">
    <property type="component" value="Unassembled WGS sequence"/>
</dbReference>
<dbReference type="EMBL" id="JAHZSV010000003">
    <property type="protein sequence ID" value="MBW8198896.1"/>
    <property type="molecule type" value="Genomic_DNA"/>
</dbReference>
<dbReference type="InterPro" id="IPR054267">
    <property type="entry name" value="DUF6998"/>
</dbReference>
<comment type="caution">
    <text evidence="2">The sequence shown here is derived from an EMBL/GenBank/DDBJ whole genome shotgun (WGS) entry which is preliminary data.</text>
</comment>
<dbReference type="Pfam" id="PF22522">
    <property type="entry name" value="DUF6998"/>
    <property type="match status" value="1"/>
</dbReference>
<dbReference type="RefSeq" id="WP_220112575.1">
    <property type="nucleotide sequence ID" value="NZ_JAHZSV010000003.1"/>
</dbReference>
<accession>A0ABS7EMX8</accession>
<reference evidence="2 3" key="1">
    <citation type="submission" date="2021-08" db="EMBL/GenBank/DDBJ databases">
        <title>Muricauda profundi sp. nov., a marine bacterium isolated from deep seawater of the Mariana Trench.</title>
        <authorList>
            <person name="Wei Y."/>
        </authorList>
    </citation>
    <scope>NUCLEOTIDE SEQUENCE [LARGE SCALE GENOMIC DNA]</scope>
    <source>
        <strain evidence="2 3">W52</strain>
    </source>
</reference>
<organism evidence="2 3">
    <name type="scientific">Flagellimonas abyssi</name>
    <dbReference type="NCBI Taxonomy" id="2864871"/>
    <lineage>
        <taxon>Bacteria</taxon>
        <taxon>Pseudomonadati</taxon>
        <taxon>Bacteroidota</taxon>
        <taxon>Flavobacteriia</taxon>
        <taxon>Flavobacteriales</taxon>
        <taxon>Flavobacteriaceae</taxon>
        <taxon>Flagellimonas</taxon>
    </lineage>
</organism>
<evidence type="ECO:0000313" key="2">
    <source>
        <dbReference type="EMBL" id="MBW8198896.1"/>
    </source>
</evidence>
<evidence type="ECO:0000313" key="3">
    <source>
        <dbReference type="Proteomes" id="UP001196136"/>
    </source>
</evidence>
<gene>
    <name evidence="2" type="ORF">K1F36_03580</name>
</gene>
<protein>
    <recommendedName>
        <fullName evidence="1">DUF6998 domain-containing protein</fullName>
    </recommendedName>
</protein>
<feature type="domain" description="DUF6998" evidence="1">
    <location>
        <begin position="12"/>
        <end position="75"/>
    </location>
</feature>
<sequence>MAYYFSYPYNLDLDHFIAVHIEPNGELEVLYNGPGKYINQFLKDKKRKSYKGIWTTISANHLRELNRNLDKTERLPESSI</sequence>